<sequence length="280" mass="31518">MPQQTLDRLVPRGLVSAELVFYEPPADGSAPFNYVEEPSTGQKPRNYGSLIKTVPISDIRGEEDRMSLDREGFEILHNVPSSATYETFSSEDEIKKCYYPEVERLLLDSIPGAHSVVLFDHTIRRAIPQAARQPVNQVHADQTKRSAEMRVRRHIPDPADAERLLQGRYRIINAWRPINGTVESSPLAFASAVTSCDSDFVTIEHRYPNFNGEIMGVKYNPNMQWKYVSGLRGDETLLIKCADTQAGVAQQIARSAFVDPRSRIDAKLRESIEVRALVFG</sequence>
<accession>A0A8H3P9Y2</accession>
<evidence type="ECO:0000313" key="2">
    <source>
        <dbReference type="EMBL" id="GFF49847.1"/>
    </source>
</evidence>
<dbReference type="InterPro" id="IPR044053">
    <property type="entry name" value="AsaB-like"/>
</dbReference>
<comment type="caution">
    <text evidence="2">The sequence shown here is derived from an EMBL/GenBank/DDBJ whole genome shotgun (WGS) entry which is preliminary data.</text>
</comment>
<reference evidence="3" key="1">
    <citation type="journal article" date="2015" name="Genome Announc.">
        <title>Draft Genome Sequence of the Pathogenic Filamentous Fungus Aspergillus udagawae Strain IFM 46973T.</title>
        <authorList>
            <person name="Kusuya Y."/>
            <person name="Takahashi-Nakaguchi A."/>
            <person name="Takahashi H."/>
            <person name="Yaguchi T."/>
        </authorList>
    </citation>
    <scope>NUCLEOTIDE SEQUENCE</scope>
    <source>
        <strain evidence="3">IFM 46973</strain>
    </source>
</reference>
<dbReference type="GeneID" id="66994267"/>
<dbReference type="Proteomes" id="UP000465221">
    <property type="component" value="Unassembled WGS sequence"/>
</dbReference>
<reference evidence="2 4" key="2">
    <citation type="submission" date="2020-01" db="EMBL/GenBank/DDBJ databases">
        <title>Draft genome sequence of Aspergillus udagawae IFM 46972.</title>
        <authorList>
            <person name="Takahashi H."/>
            <person name="Yaguchi T."/>
        </authorList>
    </citation>
    <scope>NUCLEOTIDE SEQUENCE [LARGE SCALE GENOMIC DNA]</scope>
    <source>
        <strain evidence="2 4">IFM 46972</strain>
    </source>
</reference>
<gene>
    <name evidence="3" type="ORF">Aud_006790</name>
    <name evidence="2" type="ORF">IFM46972_08899</name>
</gene>
<proteinExistence type="inferred from homology"/>
<organism evidence="2 4">
    <name type="scientific">Aspergillus udagawae</name>
    <dbReference type="NCBI Taxonomy" id="91492"/>
    <lineage>
        <taxon>Eukaryota</taxon>
        <taxon>Fungi</taxon>
        <taxon>Dikarya</taxon>
        <taxon>Ascomycota</taxon>
        <taxon>Pezizomycotina</taxon>
        <taxon>Eurotiomycetes</taxon>
        <taxon>Eurotiomycetidae</taxon>
        <taxon>Eurotiales</taxon>
        <taxon>Aspergillaceae</taxon>
        <taxon>Aspergillus</taxon>
        <taxon>Aspergillus subgen. Fumigati</taxon>
    </lineage>
</organism>
<evidence type="ECO:0008006" key="5">
    <source>
        <dbReference type="Google" id="ProtNLM"/>
    </source>
</evidence>
<dbReference type="PANTHER" id="PTHR34598:SF1">
    <property type="entry name" value="PUTATIVE (AFU_ORTHOLOGUE AFUA_3G13140)-RELATED"/>
    <property type="match status" value="1"/>
</dbReference>
<protein>
    <recommendedName>
        <fullName evidence="5">Methyltransferase</fullName>
    </recommendedName>
</protein>
<evidence type="ECO:0000256" key="1">
    <source>
        <dbReference type="ARBA" id="ARBA00023604"/>
    </source>
</evidence>
<reference evidence="3" key="3">
    <citation type="submission" date="2021-01" db="EMBL/GenBank/DDBJ databases">
        <title>Pan-genome distribution and transcriptional activeness of fungal secondary metabolism genes in Aspergillus section Fumigati.</title>
        <authorList>
            <person name="Takahashi H."/>
            <person name="Umemura M."/>
            <person name="Ninomiya A."/>
            <person name="Kusuya Y."/>
            <person name="Urayama S."/>
            <person name="Shimizu M."/>
            <person name="Watanabe A."/>
            <person name="Kamei K."/>
            <person name="Yaguchi T."/>
            <person name="Hagiwara D."/>
        </authorList>
    </citation>
    <scope>NUCLEOTIDE SEQUENCE</scope>
    <source>
        <strain evidence="3">IFM 46973</strain>
    </source>
</reference>
<dbReference type="AlphaFoldDB" id="A0A8H3P9Y2"/>
<dbReference type="NCBIfam" id="NF041278">
    <property type="entry name" value="CmcJ_NvfI_EfuI"/>
    <property type="match status" value="1"/>
</dbReference>
<evidence type="ECO:0000313" key="4">
    <source>
        <dbReference type="Proteomes" id="UP000465221"/>
    </source>
</evidence>
<dbReference type="EMBL" id="BLKC01000081">
    <property type="protein sequence ID" value="GFF49847.1"/>
    <property type="molecule type" value="Genomic_DNA"/>
</dbReference>
<evidence type="ECO:0000313" key="3">
    <source>
        <dbReference type="EMBL" id="GIC90356.1"/>
    </source>
</evidence>
<dbReference type="Proteomes" id="UP000036893">
    <property type="component" value="Unassembled WGS sequence"/>
</dbReference>
<dbReference type="RefSeq" id="XP_043147622.1">
    <property type="nucleotide sequence ID" value="XM_043291687.1"/>
</dbReference>
<dbReference type="PANTHER" id="PTHR34598">
    <property type="entry name" value="BLL6449 PROTEIN"/>
    <property type="match status" value="1"/>
</dbReference>
<comment type="similarity">
    <text evidence="1">Belongs to the asaB hydroxylase/desaturase family.</text>
</comment>
<dbReference type="EMBL" id="BBXM02000004">
    <property type="protein sequence ID" value="GIC90356.1"/>
    <property type="molecule type" value="Genomic_DNA"/>
</dbReference>
<dbReference type="GO" id="GO:0016491">
    <property type="term" value="F:oxidoreductase activity"/>
    <property type="evidence" value="ECO:0007669"/>
    <property type="project" value="InterPro"/>
</dbReference>
<name>A0A8H3P9Y2_9EURO</name>